<evidence type="ECO:0000313" key="7">
    <source>
        <dbReference type="EMBL" id="UZE97674.1"/>
    </source>
</evidence>
<dbReference type="PANTHER" id="PTHR21392">
    <property type="entry name" value="TRNA-URIDINE AMINOCARBOXYPROPYLTRANSFERASE 2"/>
    <property type="match status" value="1"/>
</dbReference>
<evidence type="ECO:0000256" key="4">
    <source>
        <dbReference type="ARBA" id="ARBA00022694"/>
    </source>
</evidence>
<dbReference type="Proteomes" id="UP001163739">
    <property type="component" value="Chromosome"/>
</dbReference>
<dbReference type="RefSeq" id="WP_265049150.1">
    <property type="nucleotide sequence ID" value="NZ_CP100390.1"/>
</dbReference>
<dbReference type="EMBL" id="CP100390">
    <property type="protein sequence ID" value="UZE97674.1"/>
    <property type="molecule type" value="Genomic_DNA"/>
</dbReference>
<name>A0ABY6N6N1_9ALTE</name>
<dbReference type="PANTHER" id="PTHR21392:SF0">
    <property type="entry name" value="TRNA-URIDINE AMINOCARBOXYPROPYLTRANSFERASE 2"/>
    <property type="match status" value="1"/>
</dbReference>
<keyword evidence="4" id="KW-0819">tRNA processing</keyword>
<evidence type="ECO:0000256" key="3">
    <source>
        <dbReference type="ARBA" id="ARBA00022691"/>
    </source>
</evidence>
<protein>
    <recommendedName>
        <fullName evidence="1">tRNA-uridine aminocarboxypropyltransferase</fullName>
        <ecNumber evidence="1">2.5.1.25</ecNumber>
    </recommendedName>
</protein>
<comment type="similarity">
    <text evidence="5">Belongs to the TDD superfamily. DTWD2 family.</text>
</comment>
<dbReference type="InterPro" id="IPR005636">
    <property type="entry name" value="DTW"/>
</dbReference>
<evidence type="ECO:0000256" key="1">
    <source>
        <dbReference type="ARBA" id="ARBA00012386"/>
    </source>
</evidence>
<reference evidence="7" key="1">
    <citation type="submission" date="2022-06" db="EMBL/GenBank/DDBJ databases">
        <title>Alkalimarinus sp. nov., isolated from gut of a Alitta virens.</title>
        <authorList>
            <person name="Yang A.I."/>
            <person name="Shin N.-R."/>
        </authorList>
    </citation>
    <scope>NUCLEOTIDE SEQUENCE</scope>
    <source>
        <strain evidence="7">A2M4</strain>
    </source>
</reference>
<sequence>MARERCKVCCNAVSACICKWISPIDNKTTIVILQHSDEVKKPLGTAKIVTLSLQNAVLKIGVDFSDDVDFNQLVYGTSEGVGILYPSESAITFEDWVAKERCPQGVNNADQLPKTLIVLDGTWRNTREIINVNPVLKNLQGIQLTPAQQSNYRIRKAPFKNSLSTVEAVAQALNALEPETSVGTMLNCFQNMIDYQIRCMGEEVYRKNYLSD</sequence>
<accession>A0ABY6N6N1</accession>
<dbReference type="SMART" id="SM01144">
    <property type="entry name" value="DTW"/>
    <property type="match status" value="1"/>
</dbReference>
<dbReference type="EC" id="2.5.1.25" evidence="1"/>
<keyword evidence="8" id="KW-1185">Reference proteome</keyword>
<dbReference type="Pfam" id="PF03942">
    <property type="entry name" value="DTW"/>
    <property type="match status" value="1"/>
</dbReference>
<gene>
    <name evidence="7" type="ORF">NKI27_08050</name>
</gene>
<evidence type="ECO:0000259" key="6">
    <source>
        <dbReference type="SMART" id="SM01144"/>
    </source>
</evidence>
<evidence type="ECO:0000256" key="5">
    <source>
        <dbReference type="ARBA" id="ARBA00034489"/>
    </source>
</evidence>
<organism evidence="7 8">
    <name type="scientific">Alkalimarinus alittae</name>
    <dbReference type="NCBI Taxonomy" id="2961619"/>
    <lineage>
        <taxon>Bacteria</taxon>
        <taxon>Pseudomonadati</taxon>
        <taxon>Pseudomonadota</taxon>
        <taxon>Gammaproteobacteria</taxon>
        <taxon>Alteromonadales</taxon>
        <taxon>Alteromonadaceae</taxon>
        <taxon>Alkalimarinus</taxon>
    </lineage>
</organism>
<dbReference type="InterPro" id="IPR039262">
    <property type="entry name" value="DTWD2/TAPT"/>
</dbReference>
<keyword evidence="2" id="KW-0808">Transferase</keyword>
<keyword evidence="3" id="KW-0949">S-adenosyl-L-methionine</keyword>
<evidence type="ECO:0000313" key="8">
    <source>
        <dbReference type="Proteomes" id="UP001163739"/>
    </source>
</evidence>
<evidence type="ECO:0000256" key="2">
    <source>
        <dbReference type="ARBA" id="ARBA00022679"/>
    </source>
</evidence>
<feature type="domain" description="DTW" evidence="6">
    <location>
        <begin position="2"/>
        <end position="201"/>
    </location>
</feature>
<proteinExistence type="inferred from homology"/>